<keyword evidence="2" id="KW-1185">Reference proteome</keyword>
<proteinExistence type="predicted"/>
<dbReference type="EMBL" id="BGPR01008432">
    <property type="protein sequence ID" value="GBN33789.1"/>
    <property type="molecule type" value="Genomic_DNA"/>
</dbReference>
<protein>
    <submittedName>
        <fullName evidence="1">Uncharacterized protein</fullName>
    </submittedName>
</protein>
<accession>A0A4Y2N555</accession>
<evidence type="ECO:0000313" key="2">
    <source>
        <dbReference type="Proteomes" id="UP000499080"/>
    </source>
</evidence>
<sequence length="151" mass="17245">MKETGLEPKSGKSDSSPVKVDILQFRSSHSKYTIYNILFLCQNDTLINGPPADLDSRFNVFQKYPYKRNKIFRDDGTLTMGPIREGTYRIWESASHLSIADFLLRATSRNLTILNAKPQKLTTLLDPLQTRADGWDTGRFTHREDLNVPPV</sequence>
<evidence type="ECO:0000313" key="1">
    <source>
        <dbReference type="EMBL" id="GBN33789.1"/>
    </source>
</evidence>
<organism evidence="1 2">
    <name type="scientific">Araneus ventricosus</name>
    <name type="common">Orbweaver spider</name>
    <name type="synonym">Epeira ventricosa</name>
    <dbReference type="NCBI Taxonomy" id="182803"/>
    <lineage>
        <taxon>Eukaryota</taxon>
        <taxon>Metazoa</taxon>
        <taxon>Ecdysozoa</taxon>
        <taxon>Arthropoda</taxon>
        <taxon>Chelicerata</taxon>
        <taxon>Arachnida</taxon>
        <taxon>Araneae</taxon>
        <taxon>Araneomorphae</taxon>
        <taxon>Entelegynae</taxon>
        <taxon>Araneoidea</taxon>
        <taxon>Araneidae</taxon>
        <taxon>Araneus</taxon>
    </lineage>
</organism>
<reference evidence="1 2" key="1">
    <citation type="journal article" date="2019" name="Sci. Rep.">
        <title>Orb-weaving spider Araneus ventricosus genome elucidates the spidroin gene catalogue.</title>
        <authorList>
            <person name="Kono N."/>
            <person name="Nakamura H."/>
            <person name="Ohtoshi R."/>
            <person name="Moran D.A.P."/>
            <person name="Shinohara A."/>
            <person name="Yoshida Y."/>
            <person name="Fujiwara M."/>
            <person name="Mori M."/>
            <person name="Tomita M."/>
            <person name="Arakawa K."/>
        </authorList>
    </citation>
    <scope>NUCLEOTIDE SEQUENCE [LARGE SCALE GENOMIC DNA]</scope>
</reference>
<gene>
    <name evidence="1" type="ORF">AVEN_159932_1</name>
</gene>
<dbReference type="Proteomes" id="UP000499080">
    <property type="component" value="Unassembled WGS sequence"/>
</dbReference>
<comment type="caution">
    <text evidence="1">The sequence shown here is derived from an EMBL/GenBank/DDBJ whole genome shotgun (WGS) entry which is preliminary data.</text>
</comment>
<name>A0A4Y2N555_ARAVE</name>
<dbReference type="AlphaFoldDB" id="A0A4Y2N555"/>